<comment type="subcellular location">
    <subcellularLocation>
        <location evidence="1">Endoplasmic reticulum membrane</location>
        <topology evidence="1">Multi-pass membrane protein</topology>
    </subcellularLocation>
</comment>
<keyword evidence="8 11" id="KW-0472">Membrane</keyword>
<evidence type="ECO:0000313" key="14">
    <source>
        <dbReference type="Proteomes" id="UP000623129"/>
    </source>
</evidence>
<dbReference type="GO" id="GO:0071771">
    <property type="term" value="F:aldehyde oxygenase (deformylating) activity"/>
    <property type="evidence" value="ECO:0007669"/>
    <property type="project" value="UniProtKB-EC"/>
</dbReference>
<dbReference type="GO" id="GO:0005789">
    <property type="term" value="C:endoplasmic reticulum membrane"/>
    <property type="evidence" value="ECO:0007669"/>
    <property type="project" value="UniProtKB-SubCell"/>
</dbReference>
<gene>
    <name evidence="13" type="ORF">FCM35_KLT03156</name>
</gene>
<comment type="caution">
    <text evidence="13">The sequence shown here is derived from an EMBL/GenBank/DDBJ whole genome shotgun (WGS) entry which is preliminary data.</text>
</comment>
<protein>
    <recommendedName>
        <fullName evidence="3">aldehyde oxygenase (deformylating)</fullName>
        <ecNumber evidence="3">4.1.99.5</ecNumber>
    </recommendedName>
</protein>
<evidence type="ECO:0000256" key="10">
    <source>
        <dbReference type="ARBA" id="ARBA00047909"/>
    </source>
</evidence>
<name>A0A833QSL7_9POAL</name>
<evidence type="ECO:0000256" key="8">
    <source>
        <dbReference type="ARBA" id="ARBA00023136"/>
    </source>
</evidence>
<dbReference type="InterPro" id="IPR050307">
    <property type="entry name" value="Sterol_Desaturase_Related"/>
</dbReference>
<evidence type="ECO:0000256" key="1">
    <source>
        <dbReference type="ARBA" id="ARBA00004477"/>
    </source>
</evidence>
<feature type="transmembrane region" description="Helical" evidence="11">
    <location>
        <begin position="54"/>
        <end position="77"/>
    </location>
</feature>
<dbReference type="Proteomes" id="UP000623129">
    <property type="component" value="Unassembled WGS sequence"/>
</dbReference>
<dbReference type="GO" id="GO:0008610">
    <property type="term" value="P:lipid biosynthetic process"/>
    <property type="evidence" value="ECO:0007669"/>
    <property type="project" value="InterPro"/>
</dbReference>
<evidence type="ECO:0000256" key="11">
    <source>
        <dbReference type="SAM" id="Phobius"/>
    </source>
</evidence>
<feature type="transmembrane region" description="Helical" evidence="11">
    <location>
        <begin position="89"/>
        <end position="110"/>
    </location>
</feature>
<keyword evidence="4 11" id="KW-0812">Transmembrane</keyword>
<dbReference type="OrthoDB" id="609261at2759"/>
<keyword evidence="5" id="KW-0256">Endoplasmic reticulum</keyword>
<dbReference type="GO" id="GO:0005506">
    <property type="term" value="F:iron ion binding"/>
    <property type="evidence" value="ECO:0007669"/>
    <property type="project" value="InterPro"/>
</dbReference>
<reference evidence="13" key="1">
    <citation type="submission" date="2020-01" db="EMBL/GenBank/DDBJ databases">
        <title>Genome sequence of Kobresia littledalei, the first chromosome-level genome in the family Cyperaceae.</title>
        <authorList>
            <person name="Qu G."/>
        </authorList>
    </citation>
    <scope>NUCLEOTIDE SEQUENCE</scope>
    <source>
        <strain evidence="13">C.B.Clarke</strain>
        <tissue evidence="13">Leaf</tissue>
    </source>
</reference>
<dbReference type="AlphaFoldDB" id="A0A833QSL7"/>
<dbReference type="GO" id="GO:0004497">
    <property type="term" value="F:monooxygenase activity"/>
    <property type="evidence" value="ECO:0007669"/>
    <property type="project" value="UniProtKB-KW"/>
</dbReference>
<feature type="transmembrane region" description="Helical" evidence="11">
    <location>
        <begin position="12"/>
        <end position="33"/>
    </location>
</feature>
<keyword evidence="6" id="KW-0521">NADP</keyword>
<evidence type="ECO:0000256" key="6">
    <source>
        <dbReference type="ARBA" id="ARBA00022857"/>
    </source>
</evidence>
<accession>A0A833QSL7</accession>
<organism evidence="13 14">
    <name type="scientific">Carex littledalei</name>
    <dbReference type="NCBI Taxonomy" id="544730"/>
    <lineage>
        <taxon>Eukaryota</taxon>
        <taxon>Viridiplantae</taxon>
        <taxon>Streptophyta</taxon>
        <taxon>Embryophyta</taxon>
        <taxon>Tracheophyta</taxon>
        <taxon>Spermatophyta</taxon>
        <taxon>Magnoliopsida</taxon>
        <taxon>Liliopsida</taxon>
        <taxon>Poales</taxon>
        <taxon>Cyperaceae</taxon>
        <taxon>Cyperoideae</taxon>
        <taxon>Cariceae</taxon>
        <taxon>Carex</taxon>
        <taxon>Carex subgen. Euthyceras</taxon>
    </lineage>
</organism>
<evidence type="ECO:0000259" key="12">
    <source>
        <dbReference type="Pfam" id="PF04116"/>
    </source>
</evidence>
<dbReference type="PANTHER" id="PTHR11863">
    <property type="entry name" value="STEROL DESATURASE"/>
    <property type="match status" value="1"/>
</dbReference>
<dbReference type="Pfam" id="PF04116">
    <property type="entry name" value="FA_hydroxylase"/>
    <property type="match status" value="1"/>
</dbReference>
<evidence type="ECO:0000256" key="4">
    <source>
        <dbReference type="ARBA" id="ARBA00022692"/>
    </source>
</evidence>
<keyword evidence="13" id="KW-0560">Oxidoreductase</keyword>
<keyword evidence="13" id="KW-0503">Monooxygenase</keyword>
<evidence type="ECO:0000256" key="5">
    <source>
        <dbReference type="ARBA" id="ARBA00022824"/>
    </source>
</evidence>
<proteinExistence type="inferred from homology"/>
<dbReference type="InterPro" id="IPR006694">
    <property type="entry name" value="Fatty_acid_hydroxylase"/>
</dbReference>
<keyword evidence="14" id="KW-1185">Reference proteome</keyword>
<evidence type="ECO:0000256" key="3">
    <source>
        <dbReference type="ARBA" id="ARBA00013146"/>
    </source>
</evidence>
<comment type="similarity">
    <text evidence="2">Belongs to the sterol desaturase family.</text>
</comment>
<sequence length="254" mass="29112">MAFTLYDEVIGSVIPVAVYWIYSGIFVILGDKLDNYRLHSKAEEDAKNIVSKWTVVKGVLIQQAIQIVVSVLILALTKDGSGVPKPNPPMYIIALQFLVGAFVLDTWQYFMHRYLHINKFLYKHLHSTHHMLVVPYAYGTLYNHPLEGLLMDTIGGILAFLVSGMTESVGVFFFSFVTIKAVDVHTGVWWPYNIFHFFSPNTSAYHDVHHQLYGTKFNYAQPFFISWDKIMGTYMPFSLEKRKEGGYTVRPIKD</sequence>
<dbReference type="EC" id="4.1.99.5" evidence="3"/>
<feature type="domain" description="Fatty acid hydroxylase" evidence="12">
    <location>
        <begin position="97"/>
        <end position="233"/>
    </location>
</feature>
<evidence type="ECO:0000313" key="13">
    <source>
        <dbReference type="EMBL" id="KAF3331750.1"/>
    </source>
</evidence>
<evidence type="ECO:0000256" key="9">
    <source>
        <dbReference type="ARBA" id="ARBA00023239"/>
    </source>
</evidence>
<comment type="catalytic activity">
    <reaction evidence="10">
        <text>a long-chain fatty aldehyde + 2 NADPH + O2 + H(+) = a long-chain alkane + formate + 2 NADP(+) + H2O</text>
        <dbReference type="Rhea" id="RHEA:21440"/>
        <dbReference type="ChEBI" id="CHEBI:15377"/>
        <dbReference type="ChEBI" id="CHEBI:15378"/>
        <dbReference type="ChEBI" id="CHEBI:15379"/>
        <dbReference type="ChEBI" id="CHEBI:15740"/>
        <dbReference type="ChEBI" id="CHEBI:17176"/>
        <dbReference type="ChEBI" id="CHEBI:57783"/>
        <dbReference type="ChEBI" id="CHEBI:58349"/>
        <dbReference type="ChEBI" id="CHEBI:83563"/>
        <dbReference type="EC" id="4.1.99.5"/>
    </reaction>
</comment>
<keyword evidence="7 11" id="KW-1133">Transmembrane helix</keyword>
<evidence type="ECO:0000256" key="7">
    <source>
        <dbReference type="ARBA" id="ARBA00022989"/>
    </source>
</evidence>
<evidence type="ECO:0000256" key="2">
    <source>
        <dbReference type="ARBA" id="ARBA00009324"/>
    </source>
</evidence>
<keyword evidence="9" id="KW-0456">Lyase</keyword>
<dbReference type="EMBL" id="SWLB01000012">
    <property type="protein sequence ID" value="KAF3331750.1"/>
    <property type="molecule type" value="Genomic_DNA"/>
</dbReference>